<name>A0ABR2MWA4_9ASPA</name>
<organism evidence="1 2">
    <name type="scientific">Platanthera guangdongensis</name>
    <dbReference type="NCBI Taxonomy" id="2320717"/>
    <lineage>
        <taxon>Eukaryota</taxon>
        <taxon>Viridiplantae</taxon>
        <taxon>Streptophyta</taxon>
        <taxon>Embryophyta</taxon>
        <taxon>Tracheophyta</taxon>
        <taxon>Spermatophyta</taxon>
        <taxon>Magnoliopsida</taxon>
        <taxon>Liliopsida</taxon>
        <taxon>Asparagales</taxon>
        <taxon>Orchidaceae</taxon>
        <taxon>Orchidoideae</taxon>
        <taxon>Orchideae</taxon>
        <taxon>Orchidinae</taxon>
        <taxon>Platanthera</taxon>
    </lineage>
</organism>
<sequence length="102" mass="11293">MAMRDVRRRNLAVRFVWFSKDKACMASVRIMASNGILVVVIFSVLFNSGEAQARRPLFINCGANAGTIVDGRKWIANYVPPNNFTPSYPGQIISTSANKLLT</sequence>
<evidence type="ECO:0000313" key="2">
    <source>
        <dbReference type="Proteomes" id="UP001412067"/>
    </source>
</evidence>
<evidence type="ECO:0008006" key="3">
    <source>
        <dbReference type="Google" id="ProtNLM"/>
    </source>
</evidence>
<evidence type="ECO:0000313" key="1">
    <source>
        <dbReference type="EMBL" id="KAK8968208.1"/>
    </source>
</evidence>
<reference evidence="1 2" key="1">
    <citation type="journal article" date="2022" name="Nat. Plants">
        <title>Genomes of leafy and leafless Platanthera orchids illuminate the evolution of mycoheterotrophy.</title>
        <authorList>
            <person name="Li M.H."/>
            <person name="Liu K.W."/>
            <person name="Li Z."/>
            <person name="Lu H.C."/>
            <person name="Ye Q.L."/>
            <person name="Zhang D."/>
            <person name="Wang J.Y."/>
            <person name="Li Y.F."/>
            <person name="Zhong Z.M."/>
            <person name="Liu X."/>
            <person name="Yu X."/>
            <person name="Liu D.K."/>
            <person name="Tu X.D."/>
            <person name="Liu B."/>
            <person name="Hao Y."/>
            <person name="Liao X.Y."/>
            <person name="Jiang Y.T."/>
            <person name="Sun W.H."/>
            <person name="Chen J."/>
            <person name="Chen Y.Q."/>
            <person name="Ai Y."/>
            <person name="Zhai J.W."/>
            <person name="Wu S.S."/>
            <person name="Zhou Z."/>
            <person name="Hsiao Y.Y."/>
            <person name="Wu W.L."/>
            <person name="Chen Y.Y."/>
            <person name="Lin Y.F."/>
            <person name="Hsu J.L."/>
            <person name="Li C.Y."/>
            <person name="Wang Z.W."/>
            <person name="Zhao X."/>
            <person name="Zhong W.Y."/>
            <person name="Ma X.K."/>
            <person name="Ma L."/>
            <person name="Huang J."/>
            <person name="Chen G.Z."/>
            <person name="Huang M.Z."/>
            <person name="Huang L."/>
            <person name="Peng D.H."/>
            <person name="Luo Y.B."/>
            <person name="Zou S.Q."/>
            <person name="Chen S.P."/>
            <person name="Lan S."/>
            <person name="Tsai W.C."/>
            <person name="Van de Peer Y."/>
            <person name="Liu Z.J."/>
        </authorList>
    </citation>
    <scope>NUCLEOTIDE SEQUENCE [LARGE SCALE GENOMIC DNA]</scope>
    <source>
        <strain evidence="1">Lor288</strain>
    </source>
</reference>
<gene>
    <name evidence="1" type="ORF">KSP40_PGU010991</name>
</gene>
<proteinExistence type="predicted"/>
<dbReference type="EMBL" id="JBBWWR010000004">
    <property type="protein sequence ID" value="KAK8968208.1"/>
    <property type="molecule type" value="Genomic_DNA"/>
</dbReference>
<accession>A0ABR2MWA4</accession>
<dbReference type="Proteomes" id="UP001412067">
    <property type="component" value="Unassembled WGS sequence"/>
</dbReference>
<keyword evidence="2" id="KW-1185">Reference proteome</keyword>
<comment type="caution">
    <text evidence="1">The sequence shown here is derived from an EMBL/GenBank/DDBJ whole genome shotgun (WGS) entry which is preliminary data.</text>
</comment>
<protein>
    <recommendedName>
        <fullName evidence="3">Malectin-like domain-containing protein</fullName>
    </recommendedName>
</protein>